<evidence type="ECO:0000259" key="5">
    <source>
        <dbReference type="PROSITE" id="PS51203"/>
    </source>
</evidence>
<feature type="region of interest" description="Disordered" evidence="4">
    <location>
        <begin position="372"/>
        <end position="407"/>
    </location>
</feature>
<dbReference type="InterPro" id="IPR007052">
    <property type="entry name" value="CS_dom"/>
</dbReference>
<feature type="domain" description="CS" evidence="5">
    <location>
        <begin position="456"/>
        <end position="556"/>
    </location>
</feature>
<reference evidence="6 7" key="1">
    <citation type="submission" date="2022-05" db="EMBL/GenBank/DDBJ databases">
        <authorList>
            <consortium name="Genoscope - CEA"/>
            <person name="William W."/>
        </authorList>
    </citation>
    <scope>NUCLEOTIDE SEQUENCE [LARGE SCALE GENOMIC DNA]</scope>
</reference>
<dbReference type="GO" id="GO:0120293">
    <property type="term" value="C:dynein axonemal particle"/>
    <property type="evidence" value="ECO:0007669"/>
    <property type="project" value="UniProtKB-SubCell"/>
</dbReference>
<dbReference type="EMBL" id="CALNXJ010000012">
    <property type="protein sequence ID" value="CAH3111376.1"/>
    <property type="molecule type" value="Genomic_DNA"/>
</dbReference>
<dbReference type="GO" id="GO:0060285">
    <property type="term" value="P:cilium-dependent cell motility"/>
    <property type="evidence" value="ECO:0007669"/>
    <property type="project" value="UniProtKB-UniRule"/>
</dbReference>
<feature type="compositionally biased region" description="Basic and acidic residues" evidence="4">
    <location>
        <begin position="826"/>
        <end position="842"/>
    </location>
</feature>
<comment type="function">
    <text evidence="3">Required for cytoplasmic pre-assembly of axonemal dyneins, thereby playing a central role in motility in cilia and flagella. Involved in pre-assembly of dynein arm complexes in the cytoplasm before intraflagellar transport loads them for the ciliary compartment.</text>
</comment>
<gene>
    <name evidence="6" type="ORF">PMEA_00004077</name>
</gene>
<feature type="compositionally biased region" description="Basic and acidic residues" evidence="4">
    <location>
        <begin position="389"/>
        <end position="407"/>
    </location>
</feature>
<dbReference type="PROSITE" id="PS51203">
    <property type="entry name" value="CS"/>
    <property type="match status" value="1"/>
</dbReference>
<evidence type="ECO:0000256" key="2">
    <source>
        <dbReference type="ARBA" id="ARBA00024190"/>
    </source>
</evidence>
<feature type="compositionally biased region" description="Basic and acidic residues" evidence="4">
    <location>
        <begin position="776"/>
        <end position="789"/>
    </location>
</feature>
<dbReference type="GO" id="GO:0070286">
    <property type="term" value="P:axonemal dynein complex assembly"/>
    <property type="evidence" value="ECO:0007669"/>
    <property type="project" value="UniProtKB-UniRule"/>
</dbReference>
<feature type="compositionally biased region" description="Basic and acidic residues" evidence="4">
    <location>
        <begin position="233"/>
        <end position="242"/>
    </location>
</feature>
<dbReference type="InterPro" id="IPR034727">
    <property type="entry name" value="Kintoun"/>
</dbReference>
<keyword evidence="1 3" id="KW-0963">Cytoplasm</keyword>
<dbReference type="CDD" id="cd06463">
    <property type="entry name" value="p23_like"/>
    <property type="match status" value="1"/>
</dbReference>
<dbReference type="Gene3D" id="2.60.40.790">
    <property type="match status" value="1"/>
</dbReference>
<feature type="compositionally biased region" description="Low complexity" evidence="4">
    <location>
        <begin position="724"/>
        <end position="733"/>
    </location>
</feature>
<feature type="region of interest" description="Disordered" evidence="4">
    <location>
        <begin position="720"/>
        <end position="850"/>
    </location>
</feature>
<dbReference type="Pfam" id="PF18201">
    <property type="entry name" value="PIH1_CS"/>
    <property type="match status" value="1"/>
</dbReference>
<evidence type="ECO:0000256" key="1">
    <source>
        <dbReference type="ARBA" id="ARBA00022490"/>
    </source>
</evidence>
<dbReference type="PANTHER" id="PTHR22997">
    <property type="entry name" value="PIH1 DOMAIN-CONTAINING PROTEIN 1"/>
    <property type="match status" value="1"/>
</dbReference>
<dbReference type="SUPFAM" id="SSF49764">
    <property type="entry name" value="HSP20-like chaperones"/>
    <property type="match status" value="1"/>
</dbReference>
<evidence type="ECO:0000256" key="4">
    <source>
        <dbReference type="SAM" id="MobiDB-lite"/>
    </source>
</evidence>
<comment type="similarity">
    <text evidence="3">Belongs to the PIH1 family. Kintoun subfamily.</text>
</comment>
<comment type="subcellular location">
    <subcellularLocation>
        <location evidence="3">Cytoplasm</location>
    </subcellularLocation>
    <subcellularLocation>
        <location evidence="2">Dynein axonemal particle</location>
    </subcellularLocation>
</comment>
<proteinExistence type="inferred from homology"/>
<organism evidence="6 7">
    <name type="scientific">Pocillopora meandrina</name>
    <dbReference type="NCBI Taxonomy" id="46732"/>
    <lineage>
        <taxon>Eukaryota</taxon>
        <taxon>Metazoa</taxon>
        <taxon>Cnidaria</taxon>
        <taxon>Anthozoa</taxon>
        <taxon>Hexacorallia</taxon>
        <taxon>Scleractinia</taxon>
        <taxon>Astrocoeniina</taxon>
        <taxon>Pocilloporidae</taxon>
        <taxon>Pocillopora</taxon>
    </lineage>
</organism>
<dbReference type="Proteomes" id="UP001159428">
    <property type="component" value="Unassembled WGS sequence"/>
</dbReference>
<feature type="region of interest" description="Disordered" evidence="4">
    <location>
        <begin position="671"/>
        <end position="706"/>
    </location>
</feature>
<comment type="caution">
    <text evidence="6">The sequence shown here is derived from an EMBL/GenBank/DDBJ whole genome shotgun (WGS) entry which is preliminary data.</text>
</comment>
<evidence type="ECO:0000256" key="3">
    <source>
        <dbReference type="HAMAP-Rule" id="MF_03069"/>
    </source>
</evidence>
<feature type="region of interest" description="Disordered" evidence="4">
    <location>
        <begin position="232"/>
        <end position="252"/>
    </location>
</feature>
<dbReference type="AlphaFoldDB" id="A0AAU9WEZ0"/>
<dbReference type="InterPro" id="IPR012981">
    <property type="entry name" value="PIH1_N"/>
</dbReference>
<dbReference type="PANTHER" id="PTHR22997:SF3">
    <property type="entry name" value="PROTEIN KINTOUN"/>
    <property type="match status" value="1"/>
</dbReference>
<dbReference type="CDD" id="cd00298">
    <property type="entry name" value="ACD_sHsps_p23-like"/>
    <property type="match status" value="1"/>
</dbReference>
<dbReference type="Pfam" id="PF08190">
    <property type="entry name" value="PIH1"/>
    <property type="match status" value="1"/>
</dbReference>
<evidence type="ECO:0000313" key="7">
    <source>
        <dbReference type="Proteomes" id="UP001159428"/>
    </source>
</evidence>
<dbReference type="InterPro" id="IPR050734">
    <property type="entry name" value="PIH1/Kintoun_subfamily"/>
</dbReference>
<dbReference type="InterPro" id="IPR041442">
    <property type="entry name" value="PIH1D1/2/3_CS-like"/>
</dbReference>
<name>A0AAU9WEZ0_9CNID</name>
<sequence>MSQANGKKEFSMTKEELDKFEKALKDKEFRKLLVEYAQEISDPENKKKYEEEIAQMEKMRGMDVKFVNPEDGYVVKTTDLEGGIKVFVNISLNQHIGEASSQYTEREENGKKRAGHQWNIPYSLSQPRKDVDRAGKPCTVYDAIFHPDTYKKGQEDKRFKQLMIDTALDGILREFRARLDKKNLKFPKMKFKGVKQSTVIRTKTSEVPEDSAEMMIGDAKFPYPYSDEPTVVTKEKKPTVKDGHRHRKKTDEPSVPEFRIVHRGLIDLQNFTNARDSNPTTRPKELVVYIDLPLLESAAPLELDILEKQLVLGCEKPCYNLDIALPYPIDEENGSAKFDISKRQLTVTLPVLPATDIPQMDVGIVAGDQVEDEQCRNEEQPNSPQTSNQDEKLSSGELQQPKRESVEQTLKDNIRTLLDKGTEENEAFDVCDLEDETDIRFKLPSSSSDFSSPCFFTTPPYRYHQCDDVITVIIDVPNIALDSVSLGFKKNKAYISFPSGKSYPGELPAPDYALYLQFPDDHNLDADLSNIDVSEGNLVLNLYKQEACKGLWDSFEAGSGEENLKTQFLVSEKMVDVMMDDIAEQDPWSTAAPNGEAHAKVSSLTDDCLSLGIERTDLGNSHENEEFSESHINAKDEKLDKRRMGDSISSYEEIKVTEVVKDLERIQLDDSQPITKLNDEGNGETVMSDSENPESEEASAEKSDSFVPIDVISNAVKSRRSILRRTSSTSTDDSQGDENEWNGVPDSPSKKNVRFNLNPNVRVFSNKKDKKKRKLEARLKAEARKHSFESESSGSEFSNGTSPVDSGTGWDAFDDQSRGTGTSSENGDKGSNADDIQSKDDNVSNQAGVEAFGMANNLIFELDD</sequence>
<dbReference type="InterPro" id="IPR008978">
    <property type="entry name" value="HSP20-like_chaperone"/>
</dbReference>
<dbReference type="HAMAP" id="MF_03069">
    <property type="entry name" value="Kintoun"/>
    <property type="match status" value="1"/>
</dbReference>
<evidence type="ECO:0000313" key="6">
    <source>
        <dbReference type="EMBL" id="CAH3111376.1"/>
    </source>
</evidence>
<keyword evidence="7" id="KW-1185">Reference proteome</keyword>
<protein>
    <recommendedName>
        <fullName evidence="3">Protein kintoun</fullName>
    </recommendedName>
    <alternativeName>
        <fullName evidence="3">Dynein assembly factor 2, axonemal homolog</fullName>
    </alternativeName>
</protein>
<accession>A0AAU9WEZ0</accession>